<gene>
    <name evidence="1" type="ORF">A8145_02380</name>
</gene>
<accession>A0A6M7UAW3</accession>
<dbReference type="PANTHER" id="PTHR38600:SF2">
    <property type="entry name" value="SLL0088 PROTEIN"/>
    <property type="match status" value="1"/>
</dbReference>
<dbReference type="PANTHER" id="PTHR38600">
    <property type="entry name" value="TRANSCRIPTIONAL REGULATORY PROTEIN"/>
    <property type="match status" value="1"/>
</dbReference>
<proteinExistence type="predicted"/>
<dbReference type="EMBL" id="LYTK01000001">
    <property type="protein sequence ID" value="OBQ71732.1"/>
    <property type="molecule type" value="Genomic_DNA"/>
</dbReference>
<dbReference type="SMART" id="SM00418">
    <property type="entry name" value="HTH_ARSR"/>
    <property type="match status" value="1"/>
</dbReference>
<dbReference type="Gene3D" id="1.10.10.10">
    <property type="entry name" value="Winged helix-like DNA-binding domain superfamily/Winged helix DNA-binding domain"/>
    <property type="match status" value="1"/>
</dbReference>
<dbReference type="GO" id="GO:0003700">
    <property type="term" value="F:DNA-binding transcription factor activity"/>
    <property type="evidence" value="ECO:0007669"/>
    <property type="project" value="InterPro"/>
</dbReference>
<dbReference type="SUPFAM" id="SSF46785">
    <property type="entry name" value="Winged helix' DNA-binding domain"/>
    <property type="match status" value="1"/>
</dbReference>
<evidence type="ECO:0000313" key="2">
    <source>
        <dbReference type="Proteomes" id="UP000093737"/>
    </source>
</evidence>
<dbReference type="RefSeq" id="WP_056564159.1">
    <property type="nucleotide sequence ID" value="NZ_CP033334.1"/>
</dbReference>
<dbReference type="CDD" id="cd00090">
    <property type="entry name" value="HTH_ARSR"/>
    <property type="match status" value="1"/>
</dbReference>
<dbReference type="InterPro" id="IPR011991">
    <property type="entry name" value="ArsR-like_HTH"/>
</dbReference>
<reference evidence="1 2" key="1">
    <citation type="submission" date="2016-05" db="EMBL/GenBank/DDBJ databases">
        <authorList>
            <person name="Ramsay J.P."/>
        </authorList>
    </citation>
    <scope>NUCLEOTIDE SEQUENCE [LARGE SCALE GENOMIC DNA]</scope>
    <source>
        <strain evidence="1 2">NZP2042</strain>
    </source>
</reference>
<dbReference type="Pfam" id="PF01022">
    <property type="entry name" value="HTH_5"/>
    <property type="match status" value="1"/>
</dbReference>
<dbReference type="Proteomes" id="UP000093737">
    <property type="component" value="Unassembled WGS sequence"/>
</dbReference>
<dbReference type="InterPro" id="IPR036390">
    <property type="entry name" value="WH_DNA-bd_sf"/>
</dbReference>
<dbReference type="PRINTS" id="PR00778">
    <property type="entry name" value="HTHARSR"/>
</dbReference>
<dbReference type="PROSITE" id="PS50987">
    <property type="entry name" value="HTH_ARSR_2"/>
    <property type="match status" value="1"/>
</dbReference>
<protein>
    <submittedName>
        <fullName evidence="1">Transcriptional regulator</fullName>
    </submittedName>
</protein>
<dbReference type="InterPro" id="IPR036388">
    <property type="entry name" value="WH-like_DNA-bd_sf"/>
</dbReference>
<organism evidence="1 2">
    <name type="scientific">Rhizobium loti</name>
    <name type="common">Mesorhizobium loti</name>
    <dbReference type="NCBI Taxonomy" id="381"/>
    <lineage>
        <taxon>Bacteria</taxon>
        <taxon>Pseudomonadati</taxon>
        <taxon>Pseudomonadota</taxon>
        <taxon>Alphaproteobacteria</taxon>
        <taxon>Hyphomicrobiales</taxon>
        <taxon>Phyllobacteriaceae</taxon>
        <taxon>Mesorhizobium</taxon>
    </lineage>
</organism>
<evidence type="ECO:0000313" key="1">
    <source>
        <dbReference type="EMBL" id="OBQ71732.1"/>
    </source>
</evidence>
<comment type="caution">
    <text evidence="1">The sequence shown here is derived from an EMBL/GenBank/DDBJ whole genome shotgun (WGS) entry which is preliminary data.</text>
</comment>
<dbReference type="NCBIfam" id="NF033788">
    <property type="entry name" value="HTH_metalloreg"/>
    <property type="match status" value="1"/>
</dbReference>
<dbReference type="InterPro" id="IPR001845">
    <property type="entry name" value="HTH_ArsR_DNA-bd_dom"/>
</dbReference>
<name>A0A6M7UAW3_RHILI</name>
<sequence length="118" mass="13500">MTSLQTANPNLPPIDGIFRALADPTRRSVVERLNRGPASVSELAHPFEMALPSFIEHLKVLEGCGLVRSEKIGRTRTYQLAPEPLKLAENWLAEQRTLWKRRLDQFDAYVMTLKEQEK</sequence>
<dbReference type="AlphaFoldDB" id="A0A6M7UAW3"/>